<dbReference type="GO" id="GO:0000281">
    <property type="term" value="P:mitotic cytokinesis"/>
    <property type="evidence" value="ECO:0007669"/>
    <property type="project" value="InterPro"/>
</dbReference>
<reference evidence="1" key="2">
    <citation type="submission" date="2025-09" db="UniProtKB">
        <authorList>
            <consortium name="Ensembl"/>
        </authorList>
    </citation>
    <scope>IDENTIFICATION</scope>
</reference>
<organism evidence="1 2">
    <name type="scientific">Sphenodon punctatus</name>
    <name type="common">Tuatara</name>
    <name type="synonym">Hatteria punctata</name>
    <dbReference type="NCBI Taxonomy" id="8508"/>
    <lineage>
        <taxon>Eukaryota</taxon>
        <taxon>Metazoa</taxon>
        <taxon>Chordata</taxon>
        <taxon>Craniata</taxon>
        <taxon>Vertebrata</taxon>
        <taxon>Euteleostomi</taxon>
        <taxon>Lepidosauria</taxon>
        <taxon>Sphenodontia</taxon>
        <taxon>Sphenodontidae</taxon>
        <taxon>Sphenodon</taxon>
    </lineage>
</organism>
<keyword evidence="2" id="KW-1185">Reference proteome</keyword>
<protein>
    <submittedName>
        <fullName evidence="1">Uncharacterized protein</fullName>
    </submittedName>
</protein>
<evidence type="ECO:0000313" key="2">
    <source>
        <dbReference type="Proteomes" id="UP000694392"/>
    </source>
</evidence>
<dbReference type="Proteomes" id="UP000694392">
    <property type="component" value="Unplaced"/>
</dbReference>
<dbReference type="GO" id="GO:0005765">
    <property type="term" value="C:lysosomal membrane"/>
    <property type="evidence" value="ECO:0007669"/>
    <property type="project" value="TreeGrafter"/>
</dbReference>
<dbReference type="GO" id="GO:0030496">
    <property type="term" value="C:midbody"/>
    <property type="evidence" value="ECO:0007669"/>
    <property type="project" value="TreeGrafter"/>
</dbReference>
<dbReference type="GO" id="GO:0032266">
    <property type="term" value="F:phosphatidylinositol-3-phosphate binding"/>
    <property type="evidence" value="ECO:0007669"/>
    <property type="project" value="InterPro"/>
</dbReference>
<name>A0A8D0HAN8_SPHPU</name>
<dbReference type="GO" id="GO:0000724">
    <property type="term" value="P:double-strand break repair via homologous recombination"/>
    <property type="evidence" value="ECO:0007669"/>
    <property type="project" value="InterPro"/>
</dbReference>
<dbReference type="GO" id="GO:0032465">
    <property type="term" value="P:regulation of cytokinesis"/>
    <property type="evidence" value="ECO:0007669"/>
    <property type="project" value="TreeGrafter"/>
</dbReference>
<dbReference type="Ensembl" id="ENSSPUT00000018971.1">
    <property type="protein sequence ID" value="ENSSPUP00000017813.1"/>
    <property type="gene ID" value="ENSSPUG00000013765.1"/>
</dbReference>
<proteinExistence type="predicted"/>
<sequence length="105" mass="12423">QLHQWQEDGSEKVDVILQALIACPSQLRFGQKCSPQRLGWLWLLVLQKWLSWDQKTVPAALQRETKFLLLLEELEKDASDEVLTELYEAFECTQNRHESDRKRKN</sequence>
<evidence type="ECO:0000313" key="1">
    <source>
        <dbReference type="Ensembl" id="ENSSPUP00000017813.1"/>
    </source>
</evidence>
<dbReference type="PANTHER" id="PTHR46591">
    <property type="entry name" value="ZINC FINGER FYVE DOMAIN-CONTAINING PROTEIN 26"/>
    <property type="match status" value="1"/>
</dbReference>
<dbReference type="AlphaFoldDB" id="A0A8D0HAN8"/>
<dbReference type="InterPro" id="IPR028730">
    <property type="entry name" value="ZFYVE26"/>
</dbReference>
<accession>A0A8D0HAN8</accession>
<reference evidence="1" key="1">
    <citation type="submission" date="2025-08" db="UniProtKB">
        <authorList>
            <consortium name="Ensembl"/>
        </authorList>
    </citation>
    <scope>IDENTIFICATION</scope>
</reference>
<dbReference type="GeneTree" id="ENSGT00940000168961"/>
<dbReference type="PANTHER" id="PTHR46591:SF1">
    <property type="entry name" value="ZINC FINGER FYVE DOMAIN-CONTAINING PROTEIN 26"/>
    <property type="match status" value="1"/>
</dbReference>
<dbReference type="GO" id="GO:0005813">
    <property type="term" value="C:centrosome"/>
    <property type="evidence" value="ECO:0007669"/>
    <property type="project" value="TreeGrafter"/>
</dbReference>